<dbReference type="VEuPathDB" id="FungiDB:AAP_05133"/>
<gene>
    <name evidence="3" type="ORF">AAP_05133</name>
</gene>
<evidence type="ECO:0000313" key="3">
    <source>
        <dbReference type="EMBL" id="KZZ88312.1"/>
    </source>
</evidence>
<name>A0A167W204_9EURO</name>
<organism evidence="3 4">
    <name type="scientific">Ascosphaera apis ARSEF 7405</name>
    <dbReference type="NCBI Taxonomy" id="392613"/>
    <lineage>
        <taxon>Eukaryota</taxon>
        <taxon>Fungi</taxon>
        <taxon>Dikarya</taxon>
        <taxon>Ascomycota</taxon>
        <taxon>Pezizomycotina</taxon>
        <taxon>Eurotiomycetes</taxon>
        <taxon>Eurotiomycetidae</taxon>
        <taxon>Onygenales</taxon>
        <taxon>Ascosphaeraceae</taxon>
        <taxon>Ascosphaera</taxon>
    </lineage>
</organism>
<feature type="transmembrane region" description="Helical" evidence="2">
    <location>
        <begin position="39"/>
        <end position="60"/>
    </location>
</feature>
<evidence type="ECO:0000256" key="1">
    <source>
        <dbReference type="SAM" id="MobiDB-lite"/>
    </source>
</evidence>
<feature type="region of interest" description="Disordered" evidence="1">
    <location>
        <begin position="198"/>
        <end position="272"/>
    </location>
</feature>
<evidence type="ECO:0000313" key="4">
    <source>
        <dbReference type="Proteomes" id="UP000242877"/>
    </source>
</evidence>
<evidence type="ECO:0000256" key="2">
    <source>
        <dbReference type="SAM" id="Phobius"/>
    </source>
</evidence>
<keyword evidence="4" id="KW-1185">Reference proteome</keyword>
<feature type="compositionally biased region" description="Polar residues" evidence="1">
    <location>
        <begin position="262"/>
        <end position="272"/>
    </location>
</feature>
<keyword evidence="2" id="KW-0812">Transmembrane</keyword>
<accession>A0A167W204</accession>
<reference evidence="3 4" key="1">
    <citation type="journal article" date="2016" name="Genome Biol. Evol.">
        <title>Divergent and convergent evolution of fungal pathogenicity.</title>
        <authorList>
            <person name="Shang Y."/>
            <person name="Xiao G."/>
            <person name="Zheng P."/>
            <person name="Cen K."/>
            <person name="Zhan S."/>
            <person name="Wang C."/>
        </authorList>
    </citation>
    <scope>NUCLEOTIDE SEQUENCE [LARGE SCALE GENOMIC DNA]</scope>
    <source>
        <strain evidence="3 4">ARSEF 7405</strain>
    </source>
</reference>
<feature type="compositionally biased region" description="Basic and acidic residues" evidence="1">
    <location>
        <begin position="220"/>
        <end position="229"/>
    </location>
</feature>
<dbReference type="Proteomes" id="UP000242877">
    <property type="component" value="Unassembled WGS sequence"/>
</dbReference>
<dbReference type="AlphaFoldDB" id="A0A167W204"/>
<comment type="caution">
    <text evidence="3">The sequence shown here is derived from an EMBL/GenBank/DDBJ whole genome shotgun (WGS) entry which is preliminary data.</text>
</comment>
<sequence>MRSPSPAPSEQSLTLEPPHSATGLLQDPNTEVHKETFNISLSLINFMFLIGINVGAFFIFKKSSYWGEFSQKIAMIFASLIVEDIISKFSKSLRSKRMWHRYFKPLLWCIALALGLGATSVGFIVSEHPEDFHPKTFPQVWASLIQEVGMLFIENSTKWPAEVAREKTGGFDNVLSRWIGNLKNSTLIWKHWPSITRPRRNSDDIEKQGSEPRPSSASGDHSRNDHGQTDDSALEENPIVIIPGSRDNANGDGLRRRPRGTGQESGFPSTSQFDNYDELCKLVYETVIQKENLEDDELSRKLDFLYTKFEECKRPERWYGRYLVTVKAASDRIGQYLGQPGIEARKEKSLVDAAHALERIQNKIFRWARS</sequence>
<feature type="compositionally biased region" description="Basic and acidic residues" evidence="1">
    <location>
        <begin position="200"/>
        <end position="210"/>
    </location>
</feature>
<keyword evidence="2" id="KW-1133">Transmembrane helix</keyword>
<feature type="region of interest" description="Disordered" evidence="1">
    <location>
        <begin position="1"/>
        <end position="25"/>
    </location>
</feature>
<feature type="transmembrane region" description="Helical" evidence="2">
    <location>
        <begin position="106"/>
        <end position="125"/>
    </location>
</feature>
<proteinExistence type="predicted"/>
<protein>
    <submittedName>
        <fullName evidence="3">Uncharacterized protein</fullName>
    </submittedName>
</protein>
<dbReference type="EMBL" id="AZGZ01000027">
    <property type="protein sequence ID" value="KZZ88312.1"/>
    <property type="molecule type" value="Genomic_DNA"/>
</dbReference>
<keyword evidence="2" id="KW-0472">Membrane</keyword>